<dbReference type="AlphaFoldDB" id="A0A834WZE6"/>
<gene>
    <name evidence="1" type="ORF">G2W53_010514</name>
</gene>
<comment type="caution">
    <text evidence="1">The sequence shown here is derived from an EMBL/GenBank/DDBJ whole genome shotgun (WGS) entry which is preliminary data.</text>
</comment>
<evidence type="ECO:0000313" key="2">
    <source>
        <dbReference type="Proteomes" id="UP000634136"/>
    </source>
</evidence>
<reference evidence="1" key="1">
    <citation type="submission" date="2020-09" db="EMBL/GenBank/DDBJ databases">
        <title>Genome-Enabled Discovery of Anthraquinone Biosynthesis in Senna tora.</title>
        <authorList>
            <person name="Kang S.-H."/>
            <person name="Pandey R.P."/>
            <person name="Lee C.-M."/>
            <person name="Sim J.-S."/>
            <person name="Jeong J.-T."/>
            <person name="Choi B.-S."/>
            <person name="Jung M."/>
            <person name="Ginzburg D."/>
            <person name="Zhao K."/>
            <person name="Won S.Y."/>
            <person name="Oh T.-J."/>
            <person name="Yu Y."/>
            <person name="Kim N.-H."/>
            <person name="Lee O.R."/>
            <person name="Lee T.-H."/>
            <person name="Bashyal P."/>
            <person name="Kim T.-S."/>
            <person name="Lee W.-H."/>
            <person name="Kawkins C."/>
            <person name="Kim C.-K."/>
            <person name="Kim J.S."/>
            <person name="Ahn B.O."/>
            <person name="Rhee S.Y."/>
            <person name="Sohng J.K."/>
        </authorList>
    </citation>
    <scope>NUCLEOTIDE SEQUENCE</scope>
    <source>
        <tissue evidence="1">Leaf</tissue>
    </source>
</reference>
<dbReference type="OrthoDB" id="1680778at2759"/>
<dbReference type="PANTHER" id="PTHR10492:SF101">
    <property type="entry name" value="ATP-DEPENDENT DNA HELICASE"/>
    <property type="match status" value="1"/>
</dbReference>
<proteinExistence type="predicted"/>
<accession>A0A834WZE6</accession>
<keyword evidence="2" id="KW-1185">Reference proteome</keyword>
<evidence type="ECO:0000313" key="1">
    <source>
        <dbReference type="EMBL" id="KAF7835655.1"/>
    </source>
</evidence>
<sequence length="290" mass="34580">MDTEADSLESNIVSNIKDVLDEYNLYVQSYRMIRDRFREESCPNIKLRLIVIYTIEFQKRRLPHAYILIFLHPDYKYQTPEDVDKIISAEILDEPSEPDLYQCVASLMIHGPCGVLNINSPCMQDGKCLRYFPKRFHDSTNFDEDGYPMYRRRDNGSIKYLFKYINKGHDRDTASFYGNSSSDKNLQFQDEIKMYFDCTYLSPCEGAWRIFAFDIHFRELAVERLPFHLPNEQIVIFRDDDSIEYVVDRPNVHKTKFLAWMDANKKYPEARELTYAQFPTKFIWKKETHQ</sequence>
<dbReference type="EMBL" id="JAAIUW010000004">
    <property type="protein sequence ID" value="KAF7835655.1"/>
    <property type="molecule type" value="Genomic_DNA"/>
</dbReference>
<dbReference type="GO" id="GO:0004386">
    <property type="term" value="F:helicase activity"/>
    <property type="evidence" value="ECO:0007669"/>
    <property type="project" value="UniProtKB-KW"/>
</dbReference>
<keyword evidence="1" id="KW-0067">ATP-binding</keyword>
<organism evidence="1 2">
    <name type="scientific">Senna tora</name>
    <dbReference type="NCBI Taxonomy" id="362788"/>
    <lineage>
        <taxon>Eukaryota</taxon>
        <taxon>Viridiplantae</taxon>
        <taxon>Streptophyta</taxon>
        <taxon>Embryophyta</taxon>
        <taxon>Tracheophyta</taxon>
        <taxon>Spermatophyta</taxon>
        <taxon>Magnoliopsida</taxon>
        <taxon>eudicotyledons</taxon>
        <taxon>Gunneridae</taxon>
        <taxon>Pentapetalae</taxon>
        <taxon>rosids</taxon>
        <taxon>fabids</taxon>
        <taxon>Fabales</taxon>
        <taxon>Fabaceae</taxon>
        <taxon>Caesalpinioideae</taxon>
        <taxon>Cassia clade</taxon>
        <taxon>Senna</taxon>
    </lineage>
</organism>
<name>A0A834WZE6_9FABA</name>
<keyword evidence="1" id="KW-0547">Nucleotide-binding</keyword>
<protein>
    <submittedName>
        <fullName evidence="1">PIF1-like helicase</fullName>
    </submittedName>
</protein>
<keyword evidence="1" id="KW-0347">Helicase</keyword>
<dbReference type="PANTHER" id="PTHR10492">
    <property type="match status" value="1"/>
</dbReference>
<keyword evidence="1" id="KW-0378">Hydrolase</keyword>
<dbReference type="Proteomes" id="UP000634136">
    <property type="component" value="Unassembled WGS sequence"/>
</dbReference>